<dbReference type="InterPro" id="IPR005822">
    <property type="entry name" value="Ribosomal_uL13"/>
</dbReference>
<protein>
    <recommendedName>
        <fullName evidence="13">Large ribosomal subunit protein uL13c</fullName>
        <ecNumber evidence="4">2.7.13.3</ecNumber>
    </recommendedName>
    <alternativeName>
        <fullName evidence="14">50S ribosomal protein L13, chloroplastic</fullName>
    </alternativeName>
</protein>
<reference evidence="19" key="1">
    <citation type="journal article" date="2017" name="bioRxiv">
        <title>Comparative analysis of the genomes of Stylophora pistillata and Acropora digitifera provides evidence for extensive differences between species of corals.</title>
        <authorList>
            <person name="Voolstra C.R."/>
            <person name="Li Y."/>
            <person name="Liew Y.J."/>
            <person name="Baumgarten S."/>
            <person name="Zoccola D."/>
            <person name="Flot J.-F."/>
            <person name="Tambutte S."/>
            <person name="Allemand D."/>
            <person name="Aranda M."/>
        </authorList>
    </citation>
    <scope>NUCLEOTIDE SEQUENCE [LARGE SCALE GENOMIC DNA]</scope>
</reference>
<dbReference type="EC" id="2.7.13.3" evidence="4"/>
<proteinExistence type="inferred from homology"/>
<dbReference type="NCBIfam" id="TIGR01066">
    <property type="entry name" value="rplM_bact"/>
    <property type="match status" value="1"/>
</dbReference>
<dbReference type="SMART" id="SM00304">
    <property type="entry name" value="HAMP"/>
    <property type="match status" value="1"/>
</dbReference>
<keyword evidence="8" id="KW-0067">ATP-binding</keyword>
<keyword evidence="16" id="KW-0812">Transmembrane</keyword>
<dbReference type="SMART" id="SM00388">
    <property type="entry name" value="HisKA"/>
    <property type="match status" value="1"/>
</dbReference>
<evidence type="ECO:0000256" key="1">
    <source>
        <dbReference type="ARBA" id="ARBA00000085"/>
    </source>
</evidence>
<dbReference type="InterPro" id="IPR036899">
    <property type="entry name" value="Ribosomal_uL13_sf"/>
</dbReference>
<dbReference type="OrthoDB" id="3333at2759"/>
<dbReference type="SUPFAM" id="SSF52161">
    <property type="entry name" value="Ribosomal protein L13"/>
    <property type="match status" value="1"/>
</dbReference>
<comment type="caution">
    <text evidence="18">The sequence shown here is derived from an EMBL/GenBank/DDBJ whole genome shotgun (WGS) entry which is preliminary data.</text>
</comment>
<evidence type="ECO:0000256" key="7">
    <source>
        <dbReference type="ARBA" id="ARBA00022777"/>
    </source>
</evidence>
<dbReference type="PROSITE" id="PS50885">
    <property type="entry name" value="HAMP"/>
    <property type="match status" value="1"/>
</dbReference>
<keyword evidence="10" id="KW-0902">Two-component regulatory system</keyword>
<keyword evidence="6" id="KW-0547">Nucleotide-binding</keyword>
<dbReference type="GO" id="GO:0005524">
    <property type="term" value="F:ATP binding"/>
    <property type="evidence" value="ECO:0007669"/>
    <property type="project" value="UniProtKB-KW"/>
</dbReference>
<comment type="subcellular location">
    <subcellularLocation>
        <location evidence="2">Membrane</location>
    </subcellularLocation>
</comment>
<dbReference type="GO" id="GO:0016020">
    <property type="term" value="C:membrane"/>
    <property type="evidence" value="ECO:0007669"/>
    <property type="project" value="UniProtKB-SubCell"/>
</dbReference>
<evidence type="ECO:0000256" key="6">
    <source>
        <dbReference type="ARBA" id="ARBA00022741"/>
    </source>
</evidence>
<dbReference type="PANTHER" id="PTHR11545:SF2">
    <property type="entry name" value="LARGE RIBOSOMAL SUBUNIT PROTEIN UL13M"/>
    <property type="match status" value="1"/>
</dbReference>
<dbReference type="HAMAP" id="MF_01366">
    <property type="entry name" value="Ribosomal_uL13"/>
    <property type="match status" value="1"/>
</dbReference>
<dbReference type="Proteomes" id="UP000225706">
    <property type="component" value="Unassembled WGS sequence"/>
</dbReference>
<evidence type="ECO:0000256" key="14">
    <source>
        <dbReference type="ARBA" id="ARBA00077140"/>
    </source>
</evidence>
<dbReference type="FunFam" id="3.90.1180.10:FF:000001">
    <property type="entry name" value="50S ribosomal protein L13"/>
    <property type="match status" value="1"/>
</dbReference>
<feature type="domain" description="HAMP" evidence="17">
    <location>
        <begin position="120"/>
        <end position="172"/>
    </location>
</feature>
<dbReference type="GO" id="GO:0003735">
    <property type="term" value="F:structural constituent of ribosome"/>
    <property type="evidence" value="ECO:0007669"/>
    <property type="project" value="InterPro"/>
</dbReference>
<evidence type="ECO:0000256" key="9">
    <source>
        <dbReference type="ARBA" id="ARBA00022980"/>
    </source>
</evidence>
<dbReference type="Gene3D" id="6.10.340.10">
    <property type="match status" value="1"/>
</dbReference>
<dbReference type="InterPro" id="IPR003660">
    <property type="entry name" value="HAMP_dom"/>
</dbReference>
<name>A0A2B4R465_STYPI</name>
<keyword evidence="15" id="KW-0175">Coiled coil</keyword>
<evidence type="ECO:0000259" key="17">
    <source>
        <dbReference type="PROSITE" id="PS50885"/>
    </source>
</evidence>
<dbReference type="STRING" id="50429.A0A2B4R465"/>
<dbReference type="GO" id="GO:0006412">
    <property type="term" value="P:translation"/>
    <property type="evidence" value="ECO:0007669"/>
    <property type="project" value="InterPro"/>
</dbReference>
<organism evidence="18 19">
    <name type="scientific">Stylophora pistillata</name>
    <name type="common">Smooth cauliflower coral</name>
    <dbReference type="NCBI Taxonomy" id="50429"/>
    <lineage>
        <taxon>Eukaryota</taxon>
        <taxon>Metazoa</taxon>
        <taxon>Cnidaria</taxon>
        <taxon>Anthozoa</taxon>
        <taxon>Hexacorallia</taxon>
        <taxon>Scleractinia</taxon>
        <taxon>Astrocoeniina</taxon>
        <taxon>Pocilloporidae</taxon>
        <taxon>Stylophora</taxon>
    </lineage>
</organism>
<keyword evidence="7" id="KW-0418">Kinase</keyword>
<dbReference type="InterPro" id="IPR003661">
    <property type="entry name" value="HisK_dim/P_dom"/>
</dbReference>
<evidence type="ECO:0000256" key="15">
    <source>
        <dbReference type="SAM" id="Coils"/>
    </source>
</evidence>
<gene>
    <name evidence="18" type="primary">rplM</name>
    <name evidence="18" type="ORF">AWC38_SpisGene25272</name>
</gene>
<dbReference type="GO" id="GO:0022625">
    <property type="term" value="C:cytosolic large ribosomal subunit"/>
    <property type="evidence" value="ECO:0007669"/>
    <property type="project" value="TreeGrafter"/>
</dbReference>
<keyword evidence="11 16" id="KW-0472">Membrane</keyword>
<evidence type="ECO:0000256" key="4">
    <source>
        <dbReference type="ARBA" id="ARBA00012438"/>
    </source>
</evidence>
<dbReference type="InterPro" id="IPR036097">
    <property type="entry name" value="HisK_dim/P_sf"/>
</dbReference>
<dbReference type="Pfam" id="PF00672">
    <property type="entry name" value="HAMP"/>
    <property type="match status" value="1"/>
</dbReference>
<dbReference type="AlphaFoldDB" id="A0A2B4R465"/>
<dbReference type="InterPro" id="IPR005823">
    <property type="entry name" value="Ribosomal_uL13_bac-type"/>
</dbReference>
<dbReference type="SUPFAM" id="SSF158472">
    <property type="entry name" value="HAMP domain-like"/>
    <property type="match status" value="1"/>
</dbReference>
<evidence type="ECO:0000256" key="5">
    <source>
        <dbReference type="ARBA" id="ARBA00022679"/>
    </source>
</evidence>
<dbReference type="Pfam" id="PF00572">
    <property type="entry name" value="Ribosomal_L13"/>
    <property type="match status" value="1"/>
</dbReference>
<evidence type="ECO:0000313" key="18">
    <source>
        <dbReference type="EMBL" id="PFX11177.1"/>
    </source>
</evidence>
<dbReference type="FunFam" id="1.10.287.130:FF:000038">
    <property type="entry name" value="Sensory transduction histidine kinase"/>
    <property type="match status" value="1"/>
</dbReference>
<keyword evidence="5" id="KW-0808">Transferase</keyword>
<dbReference type="Pfam" id="PF00512">
    <property type="entry name" value="HisKA"/>
    <property type="match status" value="1"/>
</dbReference>
<dbReference type="Gene3D" id="3.90.1180.10">
    <property type="entry name" value="Ribosomal protein L13"/>
    <property type="match status" value="1"/>
</dbReference>
<evidence type="ECO:0000256" key="3">
    <source>
        <dbReference type="ARBA" id="ARBA00006227"/>
    </source>
</evidence>
<keyword evidence="19" id="KW-1185">Reference proteome</keyword>
<keyword evidence="9 18" id="KW-0689">Ribosomal protein</keyword>
<dbReference type="GO" id="GO:0000155">
    <property type="term" value="F:phosphorelay sensor kinase activity"/>
    <property type="evidence" value="ECO:0007669"/>
    <property type="project" value="InterPro"/>
</dbReference>
<dbReference type="GO" id="GO:0003729">
    <property type="term" value="F:mRNA binding"/>
    <property type="evidence" value="ECO:0007669"/>
    <property type="project" value="TreeGrafter"/>
</dbReference>
<evidence type="ECO:0000313" key="19">
    <source>
        <dbReference type="Proteomes" id="UP000225706"/>
    </source>
</evidence>
<comment type="catalytic activity">
    <reaction evidence="1">
        <text>ATP + protein L-histidine = ADP + protein N-phospho-L-histidine.</text>
        <dbReference type="EC" id="2.7.13.3"/>
    </reaction>
</comment>
<keyword evidence="16" id="KW-1133">Transmembrane helix</keyword>
<keyword evidence="12" id="KW-0687">Ribonucleoprotein</keyword>
<dbReference type="SUPFAM" id="SSF47384">
    <property type="entry name" value="Homodimeric domain of signal transducing histidine kinase"/>
    <property type="match status" value="1"/>
</dbReference>
<dbReference type="PANTHER" id="PTHR11545">
    <property type="entry name" value="RIBOSOMAL PROTEIN L13"/>
    <property type="match status" value="1"/>
</dbReference>
<dbReference type="Gene3D" id="1.10.287.130">
    <property type="match status" value="1"/>
</dbReference>
<dbReference type="CDD" id="cd00082">
    <property type="entry name" value="HisKA"/>
    <property type="match status" value="1"/>
</dbReference>
<dbReference type="CDD" id="cd00392">
    <property type="entry name" value="Ribosomal_L13"/>
    <property type="match status" value="1"/>
</dbReference>
<feature type="transmembrane region" description="Helical" evidence="16">
    <location>
        <begin position="97"/>
        <end position="122"/>
    </location>
</feature>
<sequence>MSADALSIPLWNMDTAAMEKLLQSFEKEAGVRYSCILDPSGSIVLEHKGYELSGKGKPLHAKRLSTPVKHEIGDTIGTLEMEFSKDEMIKHQKEEMLYILLVTAIILSATLGGAYFLLQWLALGPLSDMEKVVQSMEVGDFTQEIPIRRFDEFGVVATVFNRTTKELLKTYRSLENRSLELQAVNENLEEVKRIAESANKTKSQFLASMSHELRTPLNAIIGYSEMLIEEVEEFTPDELSTDLEKILSSAKHLLELINDVLDISKMNPPSEVNKKWLLIDAQDLVLGRLASIIAYRLRGKDKPEFTPHVDCGDNVIVVNADKVHLTGTTKRDDKTYYWHTGYPGGIKSRTAEKIFSGDHPERVLMKAVQRMLPKGPLGRQQLKNLRVYAGTEHPHEAQNPQVLDVAKLNSKNMKRG</sequence>
<evidence type="ECO:0000256" key="13">
    <source>
        <dbReference type="ARBA" id="ARBA00068945"/>
    </source>
</evidence>
<evidence type="ECO:0000256" key="11">
    <source>
        <dbReference type="ARBA" id="ARBA00023136"/>
    </source>
</evidence>
<evidence type="ECO:0000256" key="8">
    <source>
        <dbReference type="ARBA" id="ARBA00022840"/>
    </source>
</evidence>
<dbReference type="GO" id="GO:0017148">
    <property type="term" value="P:negative regulation of translation"/>
    <property type="evidence" value="ECO:0007669"/>
    <property type="project" value="TreeGrafter"/>
</dbReference>
<evidence type="ECO:0000256" key="10">
    <source>
        <dbReference type="ARBA" id="ARBA00023012"/>
    </source>
</evidence>
<dbReference type="EMBL" id="LSMT01003344">
    <property type="protein sequence ID" value="PFX11177.1"/>
    <property type="molecule type" value="Genomic_DNA"/>
</dbReference>
<evidence type="ECO:0000256" key="12">
    <source>
        <dbReference type="ARBA" id="ARBA00023274"/>
    </source>
</evidence>
<accession>A0A2B4R465</accession>
<feature type="coiled-coil region" evidence="15">
    <location>
        <begin position="171"/>
        <end position="201"/>
    </location>
</feature>
<evidence type="ECO:0000256" key="2">
    <source>
        <dbReference type="ARBA" id="ARBA00004370"/>
    </source>
</evidence>
<comment type="similarity">
    <text evidence="3">Belongs to the universal ribosomal protein uL13 family.</text>
</comment>
<dbReference type="CDD" id="cd06225">
    <property type="entry name" value="HAMP"/>
    <property type="match status" value="1"/>
</dbReference>
<evidence type="ECO:0000256" key="16">
    <source>
        <dbReference type="SAM" id="Phobius"/>
    </source>
</evidence>